<dbReference type="InterPro" id="IPR000182">
    <property type="entry name" value="GNAT_dom"/>
</dbReference>
<dbReference type="InterPro" id="IPR016181">
    <property type="entry name" value="Acyl_CoA_acyltransferase"/>
</dbReference>
<dbReference type="AlphaFoldDB" id="A0A4R5NMF9"/>
<dbReference type="Pfam" id="PF13673">
    <property type="entry name" value="Acetyltransf_10"/>
    <property type="match status" value="1"/>
</dbReference>
<organism evidence="4 5">
    <name type="scientific">Lentilactobacillus buchneri DSM 20057</name>
    <dbReference type="NCBI Taxonomy" id="1423728"/>
    <lineage>
        <taxon>Bacteria</taxon>
        <taxon>Bacillati</taxon>
        <taxon>Bacillota</taxon>
        <taxon>Bacilli</taxon>
        <taxon>Lactobacillales</taxon>
        <taxon>Lactobacillaceae</taxon>
        <taxon>Lentilactobacillus</taxon>
    </lineage>
</organism>
<keyword evidence="1" id="KW-0808">Transferase</keyword>
<dbReference type="Gene3D" id="3.40.630.30">
    <property type="match status" value="1"/>
</dbReference>
<feature type="domain" description="N-acetyltransferase" evidence="3">
    <location>
        <begin position="1"/>
        <end position="148"/>
    </location>
</feature>
<sequence>MKIVEETKVSPKLVKDLLTVWESSVKATHLFLTDNEIQKIKKVIPEAIGGVQHLIVIENDNGDPVGFMGINDRMLEMLFISNQYRGKGLGKRLLDYGMEQYSIDQLGVNEQNPLARGFYEHMGFEVYKRTEFDEQGNHFPILYMKKAE</sequence>
<dbReference type="PROSITE" id="PS51186">
    <property type="entry name" value="GNAT"/>
    <property type="match status" value="1"/>
</dbReference>
<evidence type="ECO:0000256" key="2">
    <source>
        <dbReference type="ARBA" id="ARBA00023315"/>
    </source>
</evidence>
<protein>
    <recommendedName>
        <fullName evidence="3">N-acetyltransferase domain-containing protein</fullName>
    </recommendedName>
</protein>
<evidence type="ECO:0000313" key="5">
    <source>
        <dbReference type="Proteomes" id="UP000295181"/>
    </source>
</evidence>
<evidence type="ECO:0000259" key="3">
    <source>
        <dbReference type="PROSITE" id="PS51186"/>
    </source>
</evidence>
<dbReference type="GO" id="GO:0016747">
    <property type="term" value="F:acyltransferase activity, transferring groups other than amino-acyl groups"/>
    <property type="evidence" value="ECO:0007669"/>
    <property type="project" value="InterPro"/>
</dbReference>
<dbReference type="EMBL" id="PUFP01000057">
    <property type="protein sequence ID" value="TDG76875.1"/>
    <property type="molecule type" value="Genomic_DNA"/>
</dbReference>
<evidence type="ECO:0000313" key="4">
    <source>
        <dbReference type="EMBL" id="TDG76875.1"/>
    </source>
</evidence>
<keyword evidence="2" id="KW-0012">Acyltransferase</keyword>
<dbReference type="Proteomes" id="UP000295181">
    <property type="component" value="Unassembled WGS sequence"/>
</dbReference>
<dbReference type="GeneID" id="72460063"/>
<accession>A0A4R5NMF9</accession>
<dbReference type="SUPFAM" id="SSF55729">
    <property type="entry name" value="Acyl-CoA N-acyltransferases (Nat)"/>
    <property type="match status" value="1"/>
</dbReference>
<dbReference type="CDD" id="cd04301">
    <property type="entry name" value="NAT_SF"/>
    <property type="match status" value="1"/>
</dbReference>
<dbReference type="PANTHER" id="PTHR43800">
    <property type="entry name" value="PEPTIDYL-LYSINE N-ACETYLTRANSFERASE YJAB"/>
    <property type="match status" value="1"/>
</dbReference>
<reference evidence="4 5" key="1">
    <citation type="journal article" date="2019" name="Appl. Microbiol. Biotechnol.">
        <title>Uncovering carbohydrate metabolism through a genotype-phenotype association study of 56 lactic acid bacteria genomes.</title>
        <authorList>
            <person name="Buron-Moles G."/>
            <person name="Chailyan A."/>
            <person name="Dolejs I."/>
            <person name="Forster J."/>
            <person name="Miks M.H."/>
        </authorList>
    </citation>
    <scope>NUCLEOTIDE SEQUENCE [LARGE SCALE GENOMIC DNA]</scope>
    <source>
        <strain evidence="4 5">ATCC 4005</strain>
    </source>
</reference>
<dbReference type="RefSeq" id="WP_013728121.1">
    <property type="nucleotide sequence ID" value="NZ_AZDM01000005.1"/>
</dbReference>
<name>A0A4R5NMF9_LENBU</name>
<dbReference type="PANTHER" id="PTHR43800:SF1">
    <property type="entry name" value="PEPTIDYL-LYSINE N-ACETYLTRANSFERASE YJAB"/>
    <property type="match status" value="1"/>
</dbReference>
<proteinExistence type="predicted"/>
<comment type="caution">
    <text evidence="4">The sequence shown here is derived from an EMBL/GenBank/DDBJ whole genome shotgun (WGS) entry which is preliminary data.</text>
</comment>
<gene>
    <name evidence="4" type="ORF">C5L32_000751</name>
</gene>
<evidence type="ECO:0000256" key="1">
    <source>
        <dbReference type="ARBA" id="ARBA00022679"/>
    </source>
</evidence>